<reference evidence="1" key="1">
    <citation type="submission" date="2016-12" db="EMBL/GenBank/DDBJ databases">
        <authorList>
            <person name="Moulin L."/>
        </authorList>
    </citation>
    <scope>NUCLEOTIDE SEQUENCE [LARGE SCALE GENOMIC DNA]</scope>
    <source>
        <strain evidence="1">STM 7183</strain>
    </source>
</reference>
<dbReference type="RefSeq" id="WP_087733509.1">
    <property type="nucleotide sequence ID" value="NZ_CYGY02000016.1"/>
</dbReference>
<proteinExistence type="predicted"/>
<dbReference type="AlphaFoldDB" id="A0A1N7RSP7"/>
<protein>
    <submittedName>
        <fullName evidence="1">Uncharacterized protein</fullName>
    </submittedName>
</protein>
<gene>
    <name evidence="1" type="ORF">BN2476_160047</name>
</gene>
<dbReference type="EMBL" id="CYGY02000016">
    <property type="protein sequence ID" value="SIT38133.1"/>
    <property type="molecule type" value="Genomic_DNA"/>
</dbReference>
<name>A0A1N7RSP7_9BURK</name>
<dbReference type="OrthoDB" id="9108959at2"/>
<evidence type="ECO:0000313" key="1">
    <source>
        <dbReference type="EMBL" id="SIT38133.1"/>
    </source>
</evidence>
<accession>A0A1N7RSP7</accession>
<evidence type="ECO:0000313" key="2">
    <source>
        <dbReference type="Proteomes" id="UP000195569"/>
    </source>
</evidence>
<keyword evidence="2" id="KW-1185">Reference proteome</keyword>
<dbReference type="Proteomes" id="UP000195569">
    <property type="component" value="Unassembled WGS sequence"/>
</dbReference>
<organism evidence="1 2">
    <name type="scientific">Paraburkholderia piptadeniae</name>
    <dbReference type="NCBI Taxonomy" id="1701573"/>
    <lineage>
        <taxon>Bacteria</taxon>
        <taxon>Pseudomonadati</taxon>
        <taxon>Pseudomonadota</taxon>
        <taxon>Betaproteobacteria</taxon>
        <taxon>Burkholderiales</taxon>
        <taxon>Burkholderiaceae</taxon>
        <taxon>Paraburkholderia</taxon>
    </lineage>
</organism>
<comment type="caution">
    <text evidence="1">The sequence shown here is derived from an EMBL/GenBank/DDBJ whole genome shotgun (WGS) entry which is preliminary data.</text>
</comment>
<sequence length="93" mass="10042">MGKIASRGLSGDSEHRLAFKVELARGVSHIASTLTPASTTAAVAEVLDQFIVDRGAGGFEAFRLLLAEDLENRGCLRGAEVVKIYVRKQRVKD</sequence>